<dbReference type="PROSITE" id="PS50931">
    <property type="entry name" value="HTH_LYSR"/>
    <property type="match status" value="1"/>
</dbReference>
<dbReference type="STRING" id="1007103.GCA_000213315_02025"/>
<dbReference type="SUPFAM" id="SSF53850">
    <property type="entry name" value="Periplasmic binding protein-like II"/>
    <property type="match status" value="1"/>
</dbReference>
<dbReference type="Gene3D" id="1.10.10.10">
    <property type="entry name" value="Winged helix-like DNA-binding domain superfamily/Winged helix DNA-binding domain"/>
    <property type="match status" value="1"/>
</dbReference>
<feature type="domain" description="HTH lysR-type" evidence="5">
    <location>
        <begin position="1"/>
        <end position="58"/>
    </location>
</feature>
<evidence type="ECO:0000256" key="3">
    <source>
        <dbReference type="ARBA" id="ARBA00023125"/>
    </source>
</evidence>
<gene>
    <name evidence="6" type="ORF">AV654_10060</name>
</gene>
<dbReference type="Gene3D" id="3.40.190.290">
    <property type="match status" value="1"/>
</dbReference>
<keyword evidence="4" id="KW-0804">Transcription</keyword>
<dbReference type="PANTHER" id="PTHR30126:SF100">
    <property type="entry name" value="LYSR-FAMILY TRANSCRIPTIONAL REGULATOR"/>
    <property type="match status" value="1"/>
</dbReference>
<dbReference type="PANTHER" id="PTHR30126">
    <property type="entry name" value="HTH-TYPE TRANSCRIPTIONAL REGULATOR"/>
    <property type="match status" value="1"/>
</dbReference>
<dbReference type="FunFam" id="1.10.10.10:FF:000001">
    <property type="entry name" value="LysR family transcriptional regulator"/>
    <property type="match status" value="1"/>
</dbReference>
<reference evidence="7" key="1">
    <citation type="submission" date="2016-01" db="EMBL/GenBank/DDBJ databases">
        <title>Draft genome of Chromobacterium sp. F49.</title>
        <authorList>
            <person name="Hong K.W."/>
        </authorList>
    </citation>
    <scope>NUCLEOTIDE SEQUENCE [LARGE SCALE GENOMIC DNA]</scope>
    <source>
        <strain evidence="7">M63</strain>
    </source>
</reference>
<keyword evidence="7" id="KW-1185">Reference proteome</keyword>
<evidence type="ECO:0000313" key="6">
    <source>
        <dbReference type="EMBL" id="KZE81777.1"/>
    </source>
</evidence>
<sequence length="306" mass="35204">MEIRHFITFKKIIECGSFTHAAEQLGYTQSTVTSHIQALEDHLGSPLFDRLGRKIRLTETGSRLLQYSQEMLKTYEKIENMANETGELKGELRIAAPESLTVYRLEPVLREYRKRFPHVSIRLSNATCGANKRALLSGDADVAFLIVPELQESDLVVHPLAEEPIVVIGSPDHPITALDSRYHNRTLEECLIANERDCSYRTMFEEYLRDRHITPSHIMELWSIEAMKRCVASGLGFACLPLLAVMEELRDHKLRLIPFEGSFRKVFSQMIYHKNKWLSPALTAFIEITLRHAKDWSYEEFTGLKP</sequence>
<dbReference type="AlphaFoldDB" id="A0A163ZHB9"/>
<accession>A0A163ZHB9</accession>
<dbReference type="InterPro" id="IPR005119">
    <property type="entry name" value="LysR_subst-bd"/>
</dbReference>
<dbReference type="InterPro" id="IPR036390">
    <property type="entry name" value="WH_DNA-bd_sf"/>
</dbReference>
<dbReference type="Proteomes" id="UP000076563">
    <property type="component" value="Unassembled WGS sequence"/>
</dbReference>
<dbReference type="InterPro" id="IPR036388">
    <property type="entry name" value="WH-like_DNA-bd_sf"/>
</dbReference>
<dbReference type="Pfam" id="PF00126">
    <property type="entry name" value="HTH_1"/>
    <property type="match status" value="1"/>
</dbReference>
<organism evidence="6 7">
    <name type="scientific">Paenibacillus elgii</name>
    <dbReference type="NCBI Taxonomy" id="189691"/>
    <lineage>
        <taxon>Bacteria</taxon>
        <taxon>Bacillati</taxon>
        <taxon>Bacillota</taxon>
        <taxon>Bacilli</taxon>
        <taxon>Bacillales</taxon>
        <taxon>Paenibacillaceae</taxon>
        <taxon>Paenibacillus</taxon>
    </lineage>
</organism>
<dbReference type="eggNOG" id="COG0583">
    <property type="taxonomic scope" value="Bacteria"/>
</dbReference>
<evidence type="ECO:0000256" key="2">
    <source>
        <dbReference type="ARBA" id="ARBA00023015"/>
    </source>
</evidence>
<evidence type="ECO:0000259" key="5">
    <source>
        <dbReference type="PROSITE" id="PS50931"/>
    </source>
</evidence>
<dbReference type="Pfam" id="PF03466">
    <property type="entry name" value="LysR_substrate"/>
    <property type="match status" value="1"/>
</dbReference>
<dbReference type="SUPFAM" id="SSF46785">
    <property type="entry name" value="Winged helix' DNA-binding domain"/>
    <property type="match status" value="1"/>
</dbReference>
<dbReference type="CDD" id="cd05466">
    <property type="entry name" value="PBP2_LTTR_substrate"/>
    <property type="match status" value="1"/>
</dbReference>
<dbReference type="EMBL" id="LQRA01000041">
    <property type="protein sequence ID" value="KZE81777.1"/>
    <property type="molecule type" value="Genomic_DNA"/>
</dbReference>
<dbReference type="InterPro" id="IPR000847">
    <property type="entry name" value="LysR_HTH_N"/>
</dbReference>
<name>A0A163ZHB9_9BACL</name>
<dbReference type="GO" id="GO:0003700">
    <property type="term" value="F:DNA-binding transcription factor activity"/>
    <property type="evidence" value="ECO:0007669"/>
    <property type="project" value="InterPro"/>
</dbReference>
<keyword evidence="2" id="KW-0805">Transcription regulation</keyword>
<proteinExistence type="inferred from homology"/>
<comment type="caution">
    <text evidence="6">The sequence shown here is derived from an EMBL/GenBank/DDBJ whole genome shotgun (WGS) entry which is preliminary data.</text>
</comment>
<dbReference type="OrthoDB" id="9803735at2"/>
<protein>
    <submittedName>
        <fullName evidence="6">LysR family transcriptional regulator</fullName>
    </submittedName>
</protein>
<keyword evidence="3" id="KW-0238">DNA-binding</keyword>
<evidence type="ECO:0000256" key="4">
    <source>
        <dbReference type="ARBA" id="ARBA00023163"/>
    </source>
</evidence>
<evidence type="ECO:0000313" key="7">
    <source>
        <dbReference type="Proteomes" id="UP000076563"/>
    </source>
</evidence>
<dbReference type="PRINTS" id="PR00039">
    <property type="entry name" value="HTHLYSR"/>
</dbReference>
<evidence type="ECO:0000256" key="1">
    <source>
        <dbReference type="ARBA" id="ARBA00009437"/>
    </source>
</evidence>
<comment type="similarity">
    <text evidence="1">Belongs to the LysR transcriptional regulatory family.</text>
</comment>
<dbReference type="GO" id="GO:0000976">
    <property type="term" value="F:transcription cis-regulatory region binding"/>
    <property type="evidence" value="ECO:0007669"/>
    <property type="project" value="TreeGrafter"/>
</dbReference>